<dbReference type="InterPro" id="IPR041657">
    <property type="entry name" value="HTH_17"/>
</dbReference>
<gene>
    <name evidence="2" type="ORF">ATJ97_0068</name>
</gene>
<dbReference type="RefSeq" id="WP_170036980.1">
    <property type="nucleotide sequence ID" value="NZ_PDJI01000001.1"/>
</dbReference>
<feature type="domain" description="Helix-turn-helix" evidence="1">
    <location>
        <begin position="15"/>
        <end position="64"/>
    </location>
</feature>
<dbReference type="GO" id="GO:0003677">
    <property type="term" value="F:DNA binding"/>
    <property type="evidence" value="ECO:0007669"/>
    <property type="project" value="InterPro"/>
</dbReference>
<dbReference type="Gene3D" id="1.10.10.10">
    <property type="entry name" value="Winged helix-like DNA-binding domain superfamily/Winged helix DNA-binding domain"/>
    <property type="match status" value="1"/>
</dbReference>
<protein>
    <submittedName>
        <fullName evidence="2">Excisionase family DNA binding protein</fullName>
    </submittedName>
</protein>
<accession>A0A2A9F2V1</accession>
<dbReference type="AlphaFoldDB" id="A0A2A9F2V1"/>
<sequence length="72" mass="8285">MSRLDDLFEGLPEKLSVEQLADLLGVTKQTAYGWLQNGHIPAYKIGHSWVIVRDEVKDYLASRRNQPMQQDD</sequence>
<dbReference type="EMBL" id="PDJI01000001">
    <property type="protein sequence ID" value="PFG45146.1"/>
    <property type="molecule type" value="Genomic_DNA"/>
</dbReference>
<dbReference type="Pfam" id="PF12728">
    <property type="entry name" value="HTH_17"/>
    <property type="match status" value="1"/>
</dbReference>
<evidence type="ECO:0000313" key="2">
    <source>
        <dbReference type="EMBL" id="PFG45146.1"/>
    </source>
</evidence>
<dbReference type="InterPro" id="IPR009061">
    <property type="entry name" value="DNA-bd_dom_put_sf"/>
</dbReference>
<dbReference type="Proteomes" id="UP000222106">
    <property type="component" value="Unassembled WGS sequence"/>
</dbReference>
<proteinExistence type="predicted"/>
<reference evidence="2 3" key="1">
    <citation type="submission" date="2017-10" db="EMBL/GenBank/DDBJ databases">
        <title>Sequencing the genomes of 1000 actinobacteria strains.</title>
        <authorList>
            <person name="Klenk H.-P."/>
        </authorList>
    </citation>
    <scope>NUCLEOTIDE SEQUENCE [LARGE SCALE GENOMIC DNA]</scope>
    <source>
        <strain evidence="2 3">DSM 21838</strain>
    </source>
</reference>
<dbReference type="SUPFAM" id="SSF46955">
    <property type="entry name" value="Putative DNA-binding domain"/>
    <property type="match status" value="1"/>
</dbReference>
<keyword evidence="3" id="KW-1185">Reference proteome</keyword>
<dbReference type="InterPro" id="IPR036388">
    <property type="entry name" value="WH-like_DNA-bd_sf"/>
</dbReference>
<evidence type="ECO:0000313" key="3">
    <source>
        <dbReference type="Proteomes" id="UP000222106"/>
    </source>
</evidence>
<organism evidence="2 3">
    <name type="scientific">Georgenia soli</name>
    <dbReference type="NCBI Taxonomy" id="638953"/>
    <lineage>
        <taxon>Bacteria</taxon>
        <taxon>Bacillati</taxon>
        <taxon>Actinomycetota</taxon>
        <taxon>Actinomycetes</taxon>
        <taxon>Micrococcales</taxon>
        <taxon>Bogoriellaceae</taxon>
        <taxon>Georgenia</taxon>
    </lineage>
</organism>
<name>A0A2A9F2V1_9MICO</name>
<evidence type="ECO:0000259" key="1">
    <source>
        <dbReference type="Pfam" id="PF12728"/>
    </source>
</evidence>
<dbReference type="NCBIfam" id="TIGR01764">
    <property type="entry name" value="excise"/>
    <property type="match status" value="1"/>
</dbReference>
<dbReference type="InterPro" id="IPR010093">
    <property type="entry name" value="SinI_DNA-bd"/>
</dbReference>
<comment type="caution">
    <text evidence="2">The sequence shown here is derived from an EMBL/GenBank/DDBJ whole genome shotgun (WGS) entry which is preliminary data.</text>
</comment>